<protein>
    <submittedName>
        <fullName evidence="1">Uncharacterized protein</fullName>
    </submittedName>
</protein>
<dbReference type="AlphaFoldDB" id="A0A378V3U0"/>
<dbReference type="Proteomes" id="UP000255389">
    <property type="component" value="Unassembled WGS sequence"/>
</dbReference>
<dbReference type="EMBL" id="UGQY01000004">
    <property type="protein sequence ID" value="SUA04309.1"/>
    <property type="molecule type" value="Genomic_DNA"/>
</dbReference>
<sequence>MPIIQRGSSHSDRNNLYSRSVLMLPDPTMATEALLSAPPTEAFTGISTPLFETQSY</sequence>
<accession>A0A378V3U0</accession>
<reference evidence="1 2" key="1">
    <citation type="submission" date="2018-06" db="EMBL/GenBank/DDBJ databases">
        <authorList>
            <consortium name="Pathogen Informatics"/>
            <person name="Doyle S."/>
        </authorList>
    </citation>
    <scope>NUCLEOTIDE SEQUENCE [LARGE SCALE GENOMIC DNA]</scope>
    <source>
        <strain evidence="1 2">NCTC1542</strain>
    </source>
</reference>
<name>A0A378V3U0_MYCFO</name>
<organism evidence="1 2">
    <name type="scientific">Mycolicibacterium fortuitum</name>
    <name type="common">Mycobacterium fortuitum</name>
    <dbReference type="NCBI Taxonomy" id="1766"/>
    <lineage>
        <taxon>Bacteria</taxon>
        <taxon>Bacillati</taxon>
        <taxon>Actinomycetota</taxon>
        <taxon>Actinomycetes</taxon>
        <taxon>Mycobacteriales</taxon>
        <taxon>Mycobacteriaceae</taxon>
        <taxon>Mycolicibacterium</taxon>
    </lineage>
</organism>
<evidence type="ECO:0000313" key="1">
    <source>
        <dbReference type="EMBL" id="SUA04309.1"/>
    </source>
</evidence>
<evidence type="ECO:0000313" key="2">
    <source>
        <dbReference type="Proteomes" id="UP000255389"/>
    </source>
</evidence>
<proteinExistence type="predicted"/>
<gene>
    <name evidence="1" type="ORF">NCTC1542_05807</name>
</gene>